<dbReference type="AlphaFoldDB" id="A1DAH3"/>
<accession>A1DAH3</accession>
<dbReference type="Pfam" id="PF01425">
    <property type="entry name" value="Amidase"/>
    <property type="match status" value="1"/>
</dbReference>
<evidence type="ECO:0000259" key="1">
    <source>
        <dbReference type="Pfam" id="PF01425"/>
    </source>
</evidence>
<sequence length="465" mass="51499">MGGGRVIQPMAFPQGTYATAPVPLDLPTTITSLATVFRLGPTETANSTWLHDQIQAWLHIDDIFQPEFLAGIIVVTEDNSIQSNLSASIESLPKEWKPDWWISFNKEVGGQLHPGPRMVSYGKLYTVYRIYDDVNGAFMVAIQPPITPGPFKNLHVSGDFYTSLGVAVSSRIPGVLADDKPLGGVRFAIKDIFEVEGLRVTAGDRAFYSLSKPATVTCPAVKRLIDAGAELLGTLKLGSLIAREEPTESVDYHAPFNPRADGYQSAWSSSGGSGAAIASYDWMDFTLGTDTTGSSRRPAMANGAFQIRLTHDLIPLDNAVPSFPRFDSPAMYTRSILSLEKWVGVWLNQTSATYDDLPISIVYPVDFLPIPNTEQMQLIDSFIADLEATFGIKTEKVSIADTWKASPPNEAGNHTVQEYLKDVGINTFVYDAYHTMDSFREEYHKKFGREPYINPVTRFRWFVKY</sequence>
<feature type="domain" description="Amidase" evidence="1">
    <location>
        <begin position="178"/>
        <end position="359"/>
    </location>
</feature>
<dbReference type="HOGENOM" id="CLU_020129_2_1_1"/>
<dbReference type="STRING" id="331117.A1DAH3"/>
<protein>
    <recommendedName>
        <fullName evidence="1">Amidase domain-containing protein</fullName>
    </recommendedName>
</protein>
<dbReference type="OrthoDB" id="4347796at2759"/>
<dbReference type="InterPro" id="IPR036928">
    <property type="entry name" value="AS_sf"/>
</dbReference>
<dbReference type="GeneID" id="4588915"/>
<dbReference type="Proteomes" id="UP000006702">
    <property type="component" value="Unassembled WGS sequence"/>
</dbReference>
<dbReference type="RefSeq" id="XP_001261760.1">
    <property type="nucleotide sequence ID" value="XM_001261759.1"/>
</dbReference>
<dbReference type="PANTHER" id="PTHR46310:SF7">
    <property type="entry name" value="AMIDASE 1"/>
    <property type="match status" value="1"/>
</dbReference>
<evidence type="ECO:0000313" key="2">
    <source>
        <dbReference type="EMBL" id="EAW19863.1"/>
    </source>
</evidence>
<dbReference type="KEGG" id="nfi:NFIA_094830"/>
<dbReference type="PANTHER" id="PTHR46310">
    <property type="entry name" value="AMIDASE 1"/>
    <property type="match status" value="1"/>
</dbReference>
<dbReference type="SUPFAM" id="SSF75304">
    <property type="entry name" value="Amidase signature (AS) enzymes"/>
    <property type="match status" value="1"/>
</dbReference>
<dbReference type="VEuPathDB" id="FungiDB:NFIA_094830"/>
<dbReference type="InterPro" id="IPR023631">
    <property type="entry name" value="Amidase_dom"/>
</dbReference>
<dbReference type="Gene3D" id="3.90.1300.10">
    <property type="entry name" value="Amidase signature (AS) domain"/>
    <property type="match status" value="1"/>
</dbReference>
<dbReference type="eggNOG" id="KOG1211">
    <property type="taxonomic scope" value="Eukaryota"/>
</dbReference>
<keyword evidence="3" id="KW-1185">Reference proteome</keyword>
<organism evidence="2 3">
    <name type="scientific">Neosartorya fischeri (strain ATCC 1020 / DSM 3700 / CBS 544.65 / FGSC A1164 / JCM 1740 / NRRL 181 / WB 181)</name>
    <name type="common">Aspergillus fischerianus</name>
    <dbReference type="NCBI Taxonomy" id="331117"/>
    <lineage>
        <taxon>Eukaryota</taxon>
        <taxon>Fungi</taxon>
        <taxon>Dikarya</taxon>
        <taxon>Ascomycota</taxon>
        <taxon>Pezizomycotina</taxon>
        <taxon>Eurotiomycetes</taxon>
        <taxon>Eurotiomycetidae</taxon>
        <taxon>Eurotiales</taxon>
        <taxon>Aspergillaceae</taxon>
        <taxon>Aspergillus</taxon>
        <taxon>Aspergillus subgen. Fumigati</taxon>
    </lineage>
</organism>
<reference evidence="3" key="1">
    <citation type="journal article" date="2008" name="PLoS Genet.">
        <title>Genomic islands in the pathogenic filamentous fungus Aspergillus fumigatus.</title>
        <authorList>
            <person name="Fedorova N.D."/>
            <person name="Khaldi N."/>
            <person name="Joardar V.S."/>
            <person name="Maiti R."/>
            <person name="Amedeo P."/>
            <person name="Anderson M.J."/>
            <person name="Crabtree J."/>
            <person name="Silva J.C."/>
            <person name="Badger J.H."/>
            <person name="Albarraq A."/>
            <person name="Angiuoli S."/>
            <person name="Bussey H."/>
            <person name="Bowyer P."/>
            <person name="Cotty P.J."/>
            <person name="Dyer P.S."/>
            <person name="Egan A."/>
            <person name="Galens K."/>
            <person name="Fraser-Liggett C.M."/>
            <person name="Haas B.J."/>
            <person name="Inman J.M."/>
            <person name="Kent R."/>
            <person name="Lemieux S."/>
            <person name="Malavazi I."/>
            <person name="Orvis J."/>
            <person name="Roemer T."/>
            <person name="Ronning C.M."/>
            <person name="Sundaram J.P."/>
            <person name="Sutton G."/>
            <person name="Turner G."/>
            <person name="Venter J.C."/>
            <person name="White O.R."/>
            <person name="Whitty B.R."/>
            <person name="Youngman P."/>
            <person name="Wolfe K.H."/>
            <person name="Goldman G.H."/>
            <person name="Wortman J.R."/>
            <person name="Jiang B."/>
            <person name="Denning D.W."/>
            <person name="Nierman W.C."/>
        </authorList>
    </citation>
    <scope>NUCLEOTIDE SEQUENCE [LARGE SCALE GENOMIC DNA]</scope>
    <source>
        <strain evidence="3">ATCC 1020 / DSM 3700 / CBS 544.65 / FGSC A1164 / JCM 1740 / NRRL 181 / WB 181</strain>
    </source>
</reference>
<evidence type="ECO:0000313" key="3">
    <source>
        <dbReference type="Proteomes" id="UP000006702"/>
    </source>
</evidence>
<dbReference type="OMA" id="TESVDYH"/>
<dbReference type="EMBL" id="DS027694">
    <property type="protein sequence ID" value="EAW19863.1"/>
    <property type="molecule type" value="Genomic_DNA"/>
</dbReference>
<gene>
    <name evidence="2" type="ORF">NFIA_094830</name>
</gene>
<proteinExistence type="predicted"/>
<name>A1DAH3_NEOFI</name>